<evidence type="ECO:0000313" key="6">
    <source>
        <dbReference type="Proteomes" id="UP000241890"/>
    </source>
</evidence>
<name>A0A2R5GGE7_9STRA</name>
<protein>
    <submittedName>
        <fullName evidence="5">Nudix hydrolase 11</fullName>
    </submittedName>
</protein>
<gene>
    <name evidence="5" type="ORF">FCC1311_061772</name>
</gene>
<dbReference type="InterPro" id="IPR020084">
    <property type="entry name" value="NUDIX_hydrolase_CS"/>
</dbReference>
<evidence type="ECO:0000256" key="3">
    <source>
        <dbReference type="SAM" id="Phobius"/>
    </source>
</evidence>
<dbReference type="PANTHER" id="PTHR12992:SF44">
    <property type="entry name" value="NUDIX HYDROLASE DOMAIN-CONTAINING PROTEIN"/>
    <property type="match status" value="1"/>
</dbReference>
<dbReference type="InterPro" id="IPR045121">
    <property type="entry name" value="CoAse"/>
</dbReference>
<dbReference type="Pfam" id="PF00293">
    <property type="entry name" value="NUDIX"/>
    <property type="match status" value="1"/>
</dbReference>
<dbReference type="Proteomes" id="UP000241890">
    <property type="component" value="Unassembled WGS sequence"/>
</dbReference>
<dbReference type="PROSITE" id="PS00893">
    <property type="entry name" value="NUDIX_BOX"/>
    <property type="match status" value="1"/>
</dbReference>
<reference evidence="5 6" key="1">
    <citation type="submission" date="2017-12" db="EMBL/GenBank/DDBJ databases">
        <title>Sequencing, de novo assembly and annotation of complete genome of a new Thraustochytrid species, strain FCC1311.</title>
        <authorList>
            <person name="Sedici K."/>
            <person name="Godart F."/>
            <person name="Aiese Cigliano R."/>
            <person name="Sanseverino W."/>
            <person name="Barakat M."/>
            <person name="Ortet P."/>
            <person name="Marechal E."/>
            <person name="Cagnac O."/>
            <person name="Amato A."/>
        </authorList>
    </citation>
    <scope>NUCLEOTIDE SEQUENCE [LARGE SCALE GENOMIC DNA]</scope>
</reference>
<feature type="region of interest" description="Disordered" evidence="2">
    <location>
        <begin position="38"/>
        <end position="61"/>
    </location>
</feature>
<dbReference type="EMBL" id="BEYU01000068">
    <property type="protein sequence ID" value="GBG29957.1"/>
    <property type="molecule type" value="Genomic_DNA"/>
</dbReference>
<dbReference type="PROSITE" id="PS51462">
    <property type="entry name" value="NUDIX"/>
    <property type="match status" value="1"/>
</dbReference>
<feature type="transmembrane region" description="Helical" evidence="3">
    <location>
        <begin position="353"/>
        <end position="373"/>
    </location>
</feature>
<evidence type="ECO:0000256" key="2">
    <source>
        <dbReference type="SAM" id="MobiDB-lite"/>
    </source>
</evidence>
<evidence type="ECO:0000313" key="5">
    <source>
        <dbReference type="EMBL" id="GBG29957.1"/>
    </source>
</evidence>
<keyword evidence="3" id="KW-0472">Membrane</keyword>
<evidence type="ECO:0000256" key="1">
    <source>
        <dbReference type="ARBA" id="ARBA00022801"/>
    </source>
</evidence>
<keyword evidence="3" id="KW-1133">Transmembrane helix</keyword>
<dbReference type="OrthoDB" id="77989at2759"/>
<dbReference type="GO" id="GO:0010945">
    <property type="term" value="F:coenzyme A diphosphatase activity"/>
    <property type="evidence" value="ECO:0007669"/>
    <property type="project" value="InterPro"/>
</dbReference>
<keyword evidence="6" id="KW-1185">Reference proteome</keyword>
<dbReference type="InParanoid" id="A0A2R5GGE7"/>
<accession>A0A2R5GGE7</accession>
<organism evidence="5 6">
    <name type="scientific">Hondaea fermentalgiana</name>
    <dbReference type="NCBI Taxonomy" id="2315210"/>
    <lineage>
        <taxon>Eukaryota</taxon>
        <taxon>Sar</taxon>
        <taxon>Stramenopiles</taxon>
        <taxon>Bigyra</taxon>
        <taxon>Labyrinthulomycetes</taxon>
        <taxon>Thraustochytrida</taxon>
        <taxon>Thraustochytriidae</taxon>
        <taxon>Hondaea</taxon>
    </lineage>
</organism>
<comment type="caution">
    <text evidence="5">The sequence shown here is derived from an EMBL/GenBank/DDBJ whole genome shotgun (WGS) entry which is preliminary data.</text>
</comment>
<dbReference type="PANTHER" id="PTHR12992">
    <property type="entry name" value="NUDIX HYDROLASE"/>
    <property type="match status" value="1"/>
</dbReference>
<dbReference type="InterPro" id="IPR000086">
    <property type="entry name" value="NUDIX_hydrolase_dom"/>
</dbReference>
<keyword evidence="3" id="KW-0812">Transmembrane</keyword>
<feature type="domain" description="Nudix hydrolase" evidence="4">
    <location>
        <begin position="66"/>
        <end position="214"/>
    </location>
</feature>
<evidence type="ECO:0000259" key="4">
    <source>
        <dbReference type="PROSITE" id="PS51462"/>
    </source>
</evidence>
<dbReference type="InterPro" id="IPR015797">
    <property type="entry name" value="NUDIX_hydrolase-like_dom_sf"/>
</dbReference>
<keyword evidence="1 5" id="KW-0378">Hydrolase</keyword>
<dbReference type="AlphaFoldDB" id="A0A2R5GGE7"/>
<dbReference type="SUPFAM" id="SSF55811">
    <property type="entry name" value="Nudix"/>
    <property type="match status" value="1"/>
</dbReference>
<dbReference type="Gene3D" id="3.90.79.10">
    <property type="entry name" value="Nucleoside Triphosphate Pyrophosphohydrolase"/>
    <property type="match status" value="1"/>
</dbReference>
<proteinExistence type="predicted"/>
<sequence length="376" mass="41481">MRVAELRELLGRATLLPGSKRACVALLLRVAPKARSAKPELQQQLSAGAAPDEDSGGLAGEGRAAHARKVFAAADVRDLEAFFILRASNDDDRWGGQVGLPGGRQNAGEEDRATAAREVFEEVGLVLPELDKSLLPNPRKNSPFAFVGRIHDRKVLQGKNALIVCSFVYLQVTDETLTLMPEPSEVGACGWSPLDMFLEDDVAQPLSFSVGDMGFPKENPKAFKLMQLLRLDRMFFTMVPLRVDPLYISAEVDTRTGHAQPASPSLTPPEDEQAVRQAFYLWGMTLGIVNDLLVDMSGIRTERIGVTDRILPGFKVEKLFGSKAHNFLLHSLRRGYHMAFDEPMPWSMYMRTYPMLVLALTSATPVILGTSFLSRL</sequence>